<keyword evidence="2 7" id="KW-0436">Ligase</keyword>
<evidence type="ECO:0000256" key="5">
    <source>
        <dbReference type="ARBA" id="ARBA00023027"/>
    </source>
</evidence>
<dbReference type="UniPathway" id="UPA00253"/>
<keyword evidence="3" id="KW-0547">Nucleotide-binding</keyword>
<dbReference type="EMBL" id="VSSQ01007277">
    <property type="protein sequence ID" value="MPM35411.1"/>
    <property type="molecule type" value="Genomic_DNA"/>
</dbReference>
<dbReference type="PANTHER" id="PTHR23090:SF9">
    <property type="entry name" value="GLUTAMINE-DEPENDENT NAD(+) SYNTHETASE"/>
    <property type="match status" value="1"/>
</dbReference>
<evidence type="ECO:0000256" key="1">
    <source>
        <dbReference type="ARBA" id="ARBA00004790"/>
    </source>
</evidence>
<organism evidence="7">
    <name type="scientific">bioreactor metagenome</name>
    <dbReference type="NCBI Taxonomy" id="1076179"/>
    <lineage>
        <taxon>unclassified sequences</taxon>
        <taxon>metagenomes</taxon>
        <taxon>ecological metagenomes</taxon>
    </lineage>
</organism>
<feature type="domain" description="NAD/GMP synthase" evidence="6">
    <location>
        <begin position="2"/>
        <end position="200"/>
    </location>
</feature>
<comment type="pathway">
    <text evidence="1">Cofactor biosynthesis; NAD(+) biosynthesis.</text>
</comment>
<evidence type="ECO:0000256" key="4">
    <source>
        <dbReference type="ARBA" id="ARBA00022840"/>
    </source>
</evidence>
<evidence type="ECO:0000256" key="2">
    <source>
        <dbReference type="ARBA" id="ARBA00022598"/>
    </source>
</evidence>
<sequence length="273" mass="31401">MAALGKEKVIGINMPSKFNSKITKNLASKLAENLKIDYKIIPIQDGVDLTIKQLKENDFEISEINEENIQSRDRGSRILAGVAAAVGGVIINNSNKTEIALGYTTLYGDMNGAICPLADLYKGEVYRLAKYINKINQKEVIPKEIFKIVPSAELSDKQDVTKGKGDPIFYPYHDKLIRAFVEFRKDPKEILEWYDNKKIEEEMKLERGLIKNYFKSRFEFKKDLEEKWKLYKLSYFKRIQSPPIIAVSRRAFGFDLRESQNGAYLIDRDSDLL</sequence>
<dbReference type="GO" id="GO:0005737">
    <property type="term" value="C:cytoplasm"/>
    <property type="evidence" value="ECO:0007669"/>
    <property type="project" value="InterPro"/>
</dbReference>
<accession>A0A644Z5X9</accession>
<dbReference type="GO" id="GO:0005524">
    <property type="term" value="F:ATP binding"/>
    <property type="evidence" value="ECO:0007669"/>
    <property type="project" value="UniProtKB-KW"/>
</dbReference>
<keyword evidence="5" id="KW-0520">NAD</keyword>
<dbReference type="InterPro" id="IPR003694">
    <property type="entry name" value="NAD_synthase"/>
</dbReference>
<keyword evidence="4" id="KW-0067">ATP-binding</keyword>
<name>A0A644Z5X9_9ZZZZ</name>
<proteinExistence type="predicted"/>
<dbReference type="CDD" id="cd00553">
    <property type="entry name" value="NAD_synthase"/>
    <property type="match status" value="1"/>
</dbReference>
<dbReference type="InterPro" id="IPR014729">
    <property type="entry name" value="Rossmann-like_a/b/a_fold"/>
</dbReference>
<dbReference type="EC" id="6.3.5.1" evidence="7"/>
<dbReference type="AlphaFoldDB" id="A0A644Z5X9"/>
<protein>
    <submittedName>
        <fullName evidence="7">Glutamine-dependent NAD(+) synthetase</fullName>
        <ecNumber evidence="7">6.3.5.1</ecNumber>
    </submittedName>
</protein>
<evidence type="ECO:0000313" key="7">
    <source>
        <dbReference type="EMBL" id="MPM35411.1"/>
    </source>
</evidence>
<evidence type="ECO:0000256" key="3">
    <source>
        <dbReference type="ARBA" id="ARBA00022741"/>
    </source>
</evidence>
<dbReference type="GO" id="GO:0009435">
    <property type="term" value="P:NAD+ biosynthetic process"/>
    <property type="evidence" value="ECO:0007669"/>
    <property type="project" value="UniProtKB-UniPathway"/>
</dbReference>
<dbReference type="InterPro" id="IPR022310">
    <property type="entry name" value="NAD/GMP_synthase"/>
</dbReference>
<dbReference type="PANTHER" id="PTHR23090">
    <property type="entry name" value="NH 3 /GLUTAMINE-DEPENDENT NAD + SYNTHETASE"/>
    <property type="match status" value="1"/>
</dbReference>
<dbReference type="GO" id="GO:0003952">
    <property type="term" value="F:NAD+ synthase (glutamine-hydrolyzing) activity"/>
    <property type="evidence" value="ECO:0007669"/>
    <property type="project" value="UniProtKB-EC"/>
</dbReference>
<dbReference type="GO" id="GO:0004359">
    <property type="term" value="F:glutaminase activity"/>
    <property type="evidence" value="ECO:0007669"/>
    <property type="project" value="InterPro"/>
</dbReference>
<dbReference type="Gene3D" id="3.40.50.620">
    <property type="entry name" value="HUPs"/>
    <property type="match status" value="1"/>
</dbReference>
<evidence type="ECO:0000259" key="6">
    <source>
        <dbReference type="Pfam" id="PF02540"/>
    </source>
</evidence>
<reference evidence="7" key="1">
    <citation type="submission" date="2019-08" db="EMBL/GenBank/DDBJ databases">
        <authorList>
            <person name="Kucharzyk K."/>
            <person name="Murdoch R.W."/>
            <person name="Higgins S."/>
            <person name="Loffler F."/>
        </authorList>
    </citation>
    <scope>NUCLEOTIDE SEQUENCE</scope>
</reference>
<comment type="caution">
    <text evidence="7">The sequence shown here is derived from an EMBL/GenBank/DDBJ whole genome shotgun (WGS) entry which is preliminary data.</text>
</comment>
<dbReference type="SUPFAM" id="SSF52402">
    <property type="entry name" value="Adenine nucleotide alpha hydrolases-like"/>
    <property type="match status" value="1"/>
</dbReference>
<dbReference type="Pfam" id="PF02540">
    <property type="entry name" value="NAD_synthase"/>
    <property type="match status" value="1"/>
</dbReference>
<gene>
    <name evidence="7" type="primary">nadE_31</name>
    <name evidence="7" type="ORF">SDC9_82003</name>
</gene>
<dbReference type="NCBIfam" id="TIGR00552">
    <property type="entry name" value="nadE"/>
    <property type="match status" value="1"/>
</dbReference>